<protein>
    <submittedName>
        <fullName evidence="1">Uncharacterized protein</fullName>
    </submittedName>
</protein>
<reference evidence="2" key="1">
    <citation type="journal article" date="2010" name="Nat. Biotechnol.">
        <title>Draft genome sequence of the oilseed species Ricinus communis.</title>
        <authorList>
            <person name="Chan A.P."/>
            <person name="Crabtree J."/>
            <person name="Zhao Q."/>
            <person name="Lorenzi H."/>
            <person name="Orvis J."/>
            <person name="Puiu D."/>
            <person name="Melake-Berhan A."/>
            <person name="Jones K.M."/>
            <person name="Redman J."/>
            <person name="Chen G."/>
            <person name="Cahoon E.B."/>
            <person name="Gedil M."/>
            <person name="Stanke M."/>
            <person name="Haas B.J."/>
            <person name="Wortman J.R."/>
            <person name="Fraser-Liggett C.M."/>
            <person name="Ravel J."/>
            <person name="Rabinowicz P.D."/>
        </authorList>
    </citation>
    <scope>NUCLEOTIDE SEQUENCE [LARGE SCALE GENOMIC DNA]</scope>
    <source>
        <strain evidence="2">cv. Hale</strain>
    </source>
</reference>
<dbReference type="AlphaFoldDB" id="B9SDQ4"/>
<dbReference type="Proteomes" id="UP000008311">
    <property type="component" value="Unassembled WGS sequence"/>
</dbReference>
<name>B9SDQ4_RICCO</name>
<evidence type="ECO:0000313" key="1">
    <source>
        <dbReference type="EMBL" id="EEF38234.1"/>
    </source>
</evidence>
<sequence>MCREVTMCALVPLLCTSRRHPRGASDVLLEGVMARGWPVRSRPASALHVLL</sequence>
<proteinExistence type="predicted"/>
<dbReference type="InParanoid" id="B9SDQ4"/>
<keyword evidence="2" id="KW-1185">Reference proteome</keyword>
<dbReference type="EMBL" id="EQ973930">
    <property type="protein sequence ID" value="EEF38234.1"/>
    <property type="molecule type" value="Genomic_DNA"/>
</dbReference>
<organism evidence="1 2">
    <name type="scientific">Ricinus communis</name>
    <name type="common">Castor bean</name>
    <dbReference type="NCBI Taxonomy" id="3988"/>
    <lineage>
        <taxon>Eukaryota</taxon>
        <taxon>Viridiplantae</taxon>
        <taxon>Streptophyta</taxon>
        <taxon>Embryophyta</taxon>
        <taxon>Tracheophyta</taxon>
        <taxon>Spermatophyta</taxon>
        <taxon>Magnoliopsida</taxon>
        <taxon>eudicotyledons</taxon>
        <taxon>Gunneridae</taxon>
        <taxon>Pentapetalae</taxon>
        <taxon>rosids</taxon>
        <taxon>fabids</taxon>
        <taxon>Malpighiales</taxon>
        <taxon>Euphorbiaceae</taxon>
        <taxon>Acalyphoideae</taxon>
        <taxon>Acalypheae</taxon>
        <taxon>Ricinus</taxon>
    </lineage>
</organism>
<gene>
    <name evidence="1" type="ORF">RCOM_1289500</name>
</gene>
<accession>B9SDQ4</accession>
<evidence type="ECO:0000313" key="2">
    <source>
        <dbReference type="Proteomes" id="UP000008311"/>
    </source>
</evidence>